<reference evidence="1 2" key="1">
    <citation type="journal article" date="2007" name="Proc. Natl. Acad. Sci. U.S.A.">
        <title>Dandruff-associated Malassezia genomes reveal convergent and divergent virulence traits shared with plant and human fungal pathogens.</title>
        <authorList>
            <person name="Xu J."/>
            <person name="Saunders C.W."/>
            <person name="Hu P."/>
            <person name="Grant R.A."/>
            <person name="Boekhout T."/>
            <person name="Kuramae E.E."/>
            <person name="Kronstad J.W."/>
            <person name="Deangelis Y.M."/>
            <person name="Reeder N.L."/>
            <person name="Johnstone K.R."/>
            <person name="Leland M."/>
            <person name="Fieno A.M."/>
            <person name="Begley W.M."/>
            <person name="Sun Y."/>
            <person name="Lacey M.P."/>
            <person name="Chaudhary T."/>
            <person name="Keough T."/>
            <person name="Chu L."/>
            <person name="Sears R."/>
            <person name="Yuan B."/>
            <person name="Dawson T.L.Jr."/>
        </authorList>
    </citation>
    <scope>NUCLEOTIDE SEQUENCE [LARGE SCALE GENOMIC DNA]</scope>
    <source>
        <strain evidence="2">ATCC MYA-4612 / CBS 7966</strain>
    </source>
</reference>
<evidence type="ECO:0000313" key="2">
    <source>
        <dbReference type="Proteomes" id="UP000008837"/>
    </source>
</evidence>
<comment type="caution">
    <text evidence="1">The sequence shown here is derived from an EMBL/GenBank/DDBJ whole genome shotgun (WGS) entry which is preliminary data.</text>
</comment>
<name>A8Q1M6_MALGO</name>
<gene>
    <name evidence="1" type="ORF">MGL_1811</name>
</gene>
<accession>A8Q1M6</accession>
<dbReference type="EMBL" id="AAYY01000006">
    <property type="protein sequence ID" value="EDP43598.1"/>
    <property type="molecule type" value="Genomic_DNA"/>
</dbReference>
<evidence type="ECO:0000313" key="1">
    <source>
        <dbReference type="EMBL" id="EDP43598.1"/>
    </source>
</evidence>
<dbReference type="InParanoid" id="A8Q1M6"/>
<proteinExistence type="predicted"/>
<dbReference type="OrthoDB" id="2524554at2759"/>
<dbReference type="VEuPathDB" id="FungiDB:MGL_1811"/>
<protein>
    <submittedName>
        <fullName evidence="1">Uncharacterized protein</fullName>
    </submittedName>
</protein>
<dbReference type="GeneID" id="5855119"/>
<keyword evidence="2" id="KW-1185">Reference proteome</keyword>
<dbReference type="Proteomes" id="UP000008837">
    <property type="component" value="Unassembled WGS sequence"/>
</dbReference>
<dbReference type="AlphaFoldDB" id="A8Q1M6"/>
<dbReference type="KEGG" id="mgl:MGL_1811"/>
<sequence length="486" mass="54330">MLSYASKVLSDPVVETVVIASRITRILIGSALVVGGITFGAWEGMHQYVEHVSMPERSRLSRLALYNTPEDLYGFATDEALYDWTHCSCTDSRLGMYGRHIVRAAWMAQHWGSGIEPSVMLSHRSGNSATRASTPNDLPAATENQGLHMAEQFLCTALHIAENRHLVVPDEVTSDSHAPDPAAVRLELWLASIREQLGTPLAIHQAALTCEKMYDVVPDPALRTLVATRLGTQCGLLGKTQRGEEWLDRAMQLGGMHIPMRDAVHLLLSRKTNPYITPRNERTTVSILQAWSALCAHQVSHNDAKQSLHQAQAQPKEQLKEQERDSWLMQAFRAQLAALVLTETILTRVNKEPAMPMEGDKLLHKLWAEQKQGVMAVHMAETLYALQTHKKSSVWMTLGRLLHMWTSLTDAYPSQYVHSIPITSIQQGSFAQSQAWLTLACQRAARVKEQLANDRHRGDICAQSILADANELEQEANKLLRALERR</sequence>
<organism evidence="1 2">
    <name type="scientific">Malassezia globosa (strain ATCC MYA-4612 / CBS 7966)</name>
    <name type="common">Dandruff-associated fungus</name>
    <dbReference type="NCBI Taxonomy" id="425265"/>
    <lineage>
        <taxon>Eukaryota</taxon>
        <taxon>Fungi</taxon>
        <taxon>Dikarya</taxon>
        <taxon>Basidiomycota</taxon>
        <taxon>Ustilaginomycotina</taxon>
        <taxon>Malasseziomycetes</taxon>
        <taxon>Malasseziales</taxon>
        <taxon>Malasseziaceae</taxon>
        <taxon>Malassezia</taxon>
    </lineage>
</organism>
<dbReference type="RefSeq" id="XP_001730812.1">
    <property type="nucleotide sequence ID" value="XM_001730760.1"/>
</dbReference>
<dbReference type="OMA" id="GAHMWVE"/>